<evidence type="ECO:0000313" key="5">
    <source>
        <dbReference type="EMBL" id="MFD1541935.1"/>
    </source>
</evidence>
<protein>
    <submittedName>
        <fullName evidence="5">FAD-dependent monooxygenase</fullName>
    </submittedName>
</protein>
<dbReference type="Pfam" id="PF21274">
    <property type="entry name" value="Rng_hyd_C"/>
    <property type="match status" value="1"/>
</dbReference>
<dbReference type="GO" id="GO:0004497">
    <property type="term" value="F:monooxygenase activity"/>
    <property type="evidence" value="ECO:0007669"/>
    <property type="project" value="UniProtKB-KW"/>
</dbReference>
<gene>
    <name evidence="5" type="ORF">ACFSJ0_33140</name>
</gene>
<dbReference type="PANTHER" id="PTHR43004:SF19">
    <property type="entry name" value="BINDING MONOOXYGENASE, PUTATIVE (JCVI)-RELATED"/>
    <property type="match status" value="1"/>
</dbReference>
<comment type="caution">
    <text evidence="5">The sequence shown here is derived from an EMBL/GenBank/DDBJ whole genome shotgun (WGS) entry which is preliminary data.</text>
</comment>
<dbReference type="PANTHER" id="PTHR43004">
    <property type="entry name" value="TRK SYSTEM POTASSIUM UPTAKE PROTEIN"/>
    <property type="match status" value="1"/>
</dbReference>
<evidence type="ECO:0000256" key="3">
    <source>
        <dbReference type="ARBA" id="ARBA00022827"/>
    </source>
</evidence>
<keyword evidence="2" id="KW-0285">Flavoprotein</keyword>
<keyword evidence="6" id="KW-1185">Reference proteome</keyword>
<reference evidence="6" key="1">
    <citation type="journal article" date="2019" name="Int. J. Syst. Evol. Microbiol.">
        <title>The Global Catalogue of Microorganisms (GCM) 10K type strain sequencing project: providing services to taxonomists for standard genome sequencing and annotation.</title>
        <authorList>
            <consortium name="The Broad Institute Genomics Platform"/>
            <consortium name="The Broad Institute Genome Sequencing Center for Infectious Disease"/>
            <person name="Wu L."/>
            <person name="Ma J."/>
        </authorList>
    </citation>
    <scope>NUCLEOTIDE SEQUENCE [LARGE SCALE GENOMIC DNA]</scope>
    <source>
        <strain evidence="6">CGMCC 1.15399</strain>
    </source>
</reference>
<evidence type="ECO:0000256" key="1">
    <source>
        <dbReference type="ARBA" id="ARBA00001974"/>
    </source>
</evidence>
<keyword evidence="5" id="KW-0560">Oxidoreductase</keyword>
<sequence>MATNSRSLAEVIVAGAGPVGLTLAAELRLAGIDVLVAERALEPSRHSRAFGLLPRTMEVWEQRGVADRFTGPRLPHADLAADLVDLDFTRLDTRHGQMLLAQATTERVLAQWADELGVKLVRGYEVVGVEQDADTVTVDIRTAGERRRIHADYLVGCDGAHSTVRTCAGIDFPGEYTRAEFVLVDLVEVDRRSDPRFERLPLFERGPNGLLVILPISADTVRVVVHEYGAPYRGGRGAPTWEEAKQVFARAAGFDLTAGRPVWISRFGNTARQATAYRQGRILLAGDAAHTLLPAGGQGLNLGVQDAVNLGWKLAAELGGWAPPGLLDTYRSERHPVAGQVLRNAKAQFALMLGGPEIDALRELLGELLAFEDVNRFLAGQVGGTAIRYDVGPGAHPLSGCRLPYRPLTVEGERTDTMRLLHRARGVLLALAPGPWTVADGWTDRIDIVRARALDTDAGYACALIRPDGHVAWAATAEAPDVDGLNAALRRWFGAPRGERVTGRMSECPAEL</sequence>
<evidence type="ECO:0000256" key="2">
    <source>
        <dbReference type="ARBA" id="ARBA00022630"/>
    </source>
</evidence>
<organism evidence="5 6">
    <name type="scientific">Nonomuraea guangzhouensis</name>
    <dbReference type="NCBI Taxonomy" id="1291555"/>
    <lineage>
        <taxon>Bacteria</taxon>
        <taxon>Bacillati</taxon>
        <taxon>Actinomycetota</taxon>
        <taxon>Actinomycetes</taxon>
        <taxon>Streptosporangiales</taxon>
        <taxon>Streptosporangiaceae</taxon>
        <taxon>Nonomuraea</taxon>
    </lineage>
</organism>
<dbReference type="EMBL" id="JBHUCM010000031">
    <property type="protein sequence ID" value="MFD1541935.1"/>
    <property type="molecule type" value="Genomic_DNA"/>
</dbReference>
<evidence type="ECO:0000259" key="4">
    <source>
        <dbReference type="Pfam" id="PF01494"/>
    </source>
</evidence>
<dbReference type="InterPro" id="IPR050641">
    <property type="entry name" value="RIFMO-like"/>
</dbReference>
<dbReference type="Pfam" id="PF01494">
    <property type="entry name" value="FAD_binding_3"/>
    <property type="match status" value="1"/>
</dbReference>
<evidence type="ECO:0000313" key="6">
    <source>
        <dbReference type="Proteomes" id="UP001597097"/>
    </source>
</evidence>
<keyword evidence="3" id="KW-0274">FAD</keyword>
<dbReference type="Proteomes" id="UP001597097">
    <property type="component" value="Unassembled WGS sequence"/>
</dbReference>
<feature type="domain" description="FAD-binding" evidence="4">
    <location>
        <begin position="10"/>
        <end position="345"/>
    </location>
</feature>
<name>A0ABW4GH75_9ACTN</name>
<comment type="cofactor">
    <cofactor evidence="1">
        <name>FAD</name>
        <dbReference type="ChEBI" id="CHEBI:57692"/>
    </cofactor>
</comment>
<dbReference type="InterPro" id="IPR002938">
    <property type="entry name" value="FAD-bd"/>
</dbReference>
<keyword evidence="5" id="KW-0503">Monooxygenase</keyword>
<dbReference type="RefSeq" id="WP_219535521.1">
    <property type="nucleotide sequence ID" value="NZ_JAHKRM010000026.1"/>
</dbReference>
<accession>A0ABW4GH75</accession>
<proteinExistence type="predicted"/>